<evidence type="ECO:0000313" key="2">
    <source>
        <dbReference type="Proteomes" id="UP000466332"/>
    </source>
</evidence>
<dbReference type="Proteomes" id="UP000466332">
    <property type="component" value="Unassembled WGS sequence"/>
</dbReference>
<keyword evidence="2" id="KW-1185">Reference proteome</keyword>
<evidence type="ECO:0000313" key="1">
    <source>
        <dbReference type="EMBL" id="MYN39223.1"/>
    </source>
</evidence>
<comment type="caution">
    <text evidence="1">The sequence shown here is derived from an EMBL/GenBank/DDBJ whole genome shotgun (WGS) entry which is preliminary data.</text>
</comment>
<name>A0ABW9WDY0_9BURK</name>
<sequence>MAILFDNHQYAKRLQDAGMPPALADIHAESTGEIMNELSALNTKIDHYAAETNAKIDMVQFKLDAKIDHVDTRINGKIDQVDIKINGRIDQVEARLEAKIADSRAELIRWVVGVGILQSSLLSALLLKMISG</sequence>
<protein>
    <recommendedName>
        <fullName evidence="3">DUF1640 domain-containing protein</fullName>
    </recommendedName>
</protein>
<evidence type="ECO:0008006" key="3">
    <source>
        <dbReference type="Google" id="ProtNLM"/>
    </source>
</evidence>
<proteinExistence type="predicted"/>
<accession>A0ABW9WDY0</accession>
<reference evidence="1 2" key="1">
    <citation type="submission" date="2019-12" db="EMBL/GenBank/DDBJ databases">
        <title>Novel species isolated from a subtropical stream in China.</title>
        <authorList>
            <person name="Lu H."/>
        </authorList>
    </citation>
    <scope>NUCLEOTIDE SEQUENCE [LARGE SCALE GENOMIC DNA]</scope>
    <source>
        <strain evidence="1 2">FT109W</strain>
    </source>
</reference>
<organism evidence="1 2">
    <name type="scientific">Duganella margarita</name>
    <dbReference type="NCBI Taxonomy" id="2692170"/>
    <lineage>
        <taxon>Bacteria</taxon>
        <taxon>Pseudomonadati</taxon>
        <taxon>Pseudomonadota</taxon>
        <taxon>Betaproteobacteria</taxon>
        <taxon>Burkholderiales</taxon>
        <taxon>Oxalobacteraceae</taxon>
        <taxon>Telluria group</taxon>
        <taxon>Duganella</taxon>
    </lineage>
</organism>
<gene>
    <name evidence="1" type="ORF">GTP55_07555</name>
</gene>
<dbReference type="Gene3D" id="1.20.120.20">
    <property type="entry name" value="Apolipoprotein"/>
    <property type="match status" value="1"/>
</dbReference>
<dbReference type="EMBL" id="WWCS01000004">
    <property type="protein sequence ID" value="MYN39223.1"/>
    <property type="molecule type" value="Genomic_DNA"/>
</dbReference>
<dbReference type="RefSeq" id="WP_161044336.1">
    <property type="nucleotide sequence ID" value="NZ_WWCS01000004.1"/>
</dbReference>